<evidence type="ECO:0000313" key="2">
    <source>
        <dbReference type="Proteomes" id="UP000234681"/>
    </source>
</evidence>
<reference evidence="2" key="1">
    <citation type="submission" date="2005-09" db="EMBL/GenBank/DDBJ databases">
        <authorList>
            <person name="Mural R.J."/>
            <person name="Li P.W."/>
            <person name="Adams M.D."/>
            <person name="Amanatides P.G."/>
            <person name="Baden-Tillson H."/>
            <person name="Barnstead M."/>
            <person name="Chin S.H."/>
            <person name="Dew I."/>
            <person name="Evans C.A."/>
            <person name="Ferriera S."/>
            <person name="Flanigan M."/>
            <person name="Fosler C."/>
            <person name="Glodek A."/>
            <person name="Gu Z."/>
            <person name="Holt R.A."/>
            <person name="Jennings D."/>
            <person name="Kraft C.L."/>
            <person name="Lu F."/>
            <person name="Nguyen T."/>
            <person name="Nusskern D.R."/>
            <person name="Pfannkoch C.M."/>
            <person name="Sitter C."/>
            <person name="Sutton G.G."/>
            <person name="Venter J.C."/>
            <person name="Wang Z."/>
            <person name="Woodage T."/>
            <person name="Zheng X.H."/>
            <person name="Zhong F."/>
        </authorList>
    </citation>
    <scope>NUCLEOTIDE SEQUENCE [LARGE SCALE GENOMIC DNA]</scope>
    <source>
        <strain>BN</strain>
        <strain evidence="2">Sprague-Dawley</strain>
    </source>
</reference>
<dbReference type="EMBL" id="CH473977">
    <property type="protein sequence ID" value="EDL98380.1"/>
    <property type="molecule type" value="Genomic_DNA"/>
</dbReference>
<accession>A6J7N0</accession>
<protein>
    <submittedName>
        <fullName evidence="1">RCG44172</fullName>
    </submittedName>
</protein>
<organism evidence="1 2">
    <name type="scientific">Rattus norvegicus</name>
    <name type="common">Rat</name>
    <dbReference type="NCBI Taxonomy" id="10116"/>
    <lineage>
        <taxon>Eukaryota</taxon>
        <taxon>Metazoa</taxon>
        <taxon>Chordata</taxon>
        <taxon>Craniata</taxon>
        <taxon>Vertebrata</taxon>
        <taxon>Euteleostomi</taxon>
        <taxon>Mammalia</taxon>
        <taxon>Eutheria</taxon>
        <taxon>Euarchontoglires</taxon>
        <taxon>Glires</taxon>
        <taxon>Rodentia</taxon>
        <taxon>Myomorpha</taxon>
        <taxon>Muroidea</taxon>
        <taxon>Muridae</taxon>
        <taxon>Murinae</taxon>
        <taxon>Rattus</taxon>
    </lineage>
</organism>
<gene>
    <name evidence="1" type="ORF">rCG_44172</name>
</gene>
<sequence>MMVPCGTYSSGVCGGQGDLSLAFDDRPLVVDCEDARLASGFFFPLIVHCSGKHCLYSLTGAVTWLLPTPGCLSPFMISSNFVPALLFSSLG</sequence>
<dbReference type="AlphaFoldDB" id="A6J7N0"/>
<dbReference type="Proteomes" id="UP000234681">
    <property type="component" value="Chromosome 17"/>
</dbReference>
<evidence type="ECO:0000313" key="1">
    <source>
        <dbReference type="EMBL" id="EDL98380.1"/>
    </source>
</evidence>
<name>A6J7N0_RAT</name>
<proteinExistence type="predicted"/>